<dbReference type="RefSeq" id="WP_169791455.1">
    <property type="nucleotide sequence ID" value="NZ_CP011125.1"/>
</dbReference>
<accession>A0A0F6YII6</accession>
<dbReference type="GO" id="GO:0016787">
    <property type="term" value="F:hydrolase activity"/>
    <property type="evidence" value="ECO:0007669"/>
    <property type="project" value="UniProtKB-KW"/>
</dbReference>
<dbReference type="InterPro" id="IPR050884">
    <property type="entry name" value="CNP_phosphodiesterase-III"/>
</dbReference>
<keyword evidence="7" id="KW-1185">Reference proteome</keyword>
<proteinExistence type="inferred from homology"/>
<reference evidence="6 7" key="1">
    <citation type="submission" date="2015-03" db="EMBL/GenBank/DDBJ databases">
        <title>Genome assembly of Sandaracinus amylolyticus DSM 53668.</title>
        <authorList>
            <person name="Sharma G."/>
            <person name="Subramanian S."/>
        </authorList>
    </citation>
    <scope>NUCLEOTIDE SEQUENCE [LARGE SCALE GENOMIC DNA]</scope>
    <source>
        <strain evidence="6 7">DSM 53668</strain>
    </source>
</reference>
<organism evidence="6 7">
    <name type="scientific">Sandaracinus amylolyticus</name>
    <dbReference type="NCBI Taxonomy" id="927083"/>
    <lineage>
        <taxon>Bacteria</taxon>
        <taxon>Pseudomonadati</taxon>
        <taxon>Myxococcota</taxon>
        <taxon>Polyangia</taxon>
        <taxon>Polyangiales</taxon>
        <taxon>Sandaracinaceae</taxon>
        <taxon>Sandaracinus</taxon>
    </lineage>
</organism>
<evidence type="ECO:0000256" key="3">
    <source>
        <dbReference type="ARBA" id="ARBA00023004"/>
    </source>
</evidence>
<dbReference type="KEGG" id="samy:DB32_003112"/>
<name>A0A0F6YII6_9BACT</name>
<dbReference type="SUPFAM" id="SSF56300">
    <property type="entry name" value="Metallo-dependent phosphatases"/>
    <property type="match status" value="1"/>
</dbReference>
<dbReference type="AlphaFoldDB" id="A0A0F6YII6"/>
<evidence type="ECO:0000259" key="5">
    <source>
        <dbReference type="Pfam" id="PF00149"/>
    </source>
</evidence>
<dbReference type="PANTHER" id="PTHR42988">
    <property type="entry name" value="PHOSPHOHYDROLASE"/>
    <property type="match status" value="1"/>
</dbReference>
<dbReference type="Gene3D" id="3.60.21.10">
    <property type="match status" value="1"/>
</dbReference>
<evidence type="ECO:0000256" key="4">
    <source>
        <dbReference type="ARBA" id="ARBA00025742"/>
    </source>
</evidence>
<sequence>MRILHFSDIHVDVSPHLVPFRDWIGKRLVGGANHILRRGKHFRRTREKLAALGAFADEHEIDLAICTGDYTILGTEVELAAAREAVEPITKRPLGYVTVPGNHDVYLHDTIRERRFDKYFGEFLRNDLPDLASADGWPLVRLFGDHLAVVAVRSARPNPQVWRSSGMIEPGELAAMQRIVRDPRVRDRFVIVATHYALRRPDGRPDGRNHGLENAEAMLTALAELPRGCVLHGHIHERFRLRLPGVRPTILGAGSATHEGEEGFWMLELDGDGGSATPGWFDGKGYRLDTAETVSIS</sequence>
<evidence type="ECO:0000313" key="6">
    <source>
        <dbReference type="EMBL" id="AKF05963.1"/>
    </source>
</evidence>
<evidence type="ECO:0000313" key="7">
    <source>
        <dbReference type="Proteomes" id="UP000034883"/>
    </source>
</evidence>
<protein>
    <recommendedName>
        <fullName evidence="5">Calcineurin-like phosphoesterase domain-containing protein</fullName>
    </recommendedName>
</protein>
<dbReference type="Proteomes" id="UP000034883">
    <property type="component" value="Chromosome"/>
</dbReference>
<dbReference type="PANTHER" id="PTHR42988:SF2">
    <property type="entry name" value="CYCLIC NUCLEOTIDE PHOSPHODIESTERASE CBUA0032-RELATED"/>
    <property type="match status" value="1"/>
</dbReference>
<keyword evidence="3" id="KW-0408">Iron</keyword>
<dbReference type="Pfam" id="PF00149">
    <property type="entry name" value="Metallophos"/>
    <property type="match status" value="1"/>
</dbReference>
<dbReference type="GO" id="GO:0046872">
    <property type="term" value="F:metal ion binding"/>
    <property type="evidence" value="ECO:0007669"/>
    <property type="project" value="UniProtKB-KW"/>
</dbReference>
<keyword evidence="2" id="KW-0378">Hydrolase</keyword>
<dbReference type="STRING" id="927083.DB32_003112"/>
<feature type="domain" description="Calcineurin-like phosphoesterase" evidence="5">
    <location>
        <begin position="1"/>
        <end position="237"/>
    </location>
</feature>
<gene>
    <name evidence="6" type="ORF">DB32_003112</name>
</gene>
<evidence type="ECO:0000256" key="2">
    <source>
        <dbReference type="ARBA" id="ARBA00022801"/>
    </source>
</evidence>
<dbReference type="InterPro" id="IPR029052">
    <property type="entry name" value="Metallo-depent_PP-like"/>
</dbReference>
<keyword evidence="1" id="KW-0479">Metal-binding</keyword>
<dbReference type="EMBL" id="CP011125">
    <property type="protein sequence ID" value="AKF05963.1"/>
    <property type="molecule type" value="Genomic_DNA"/>
</dbReference>
<dbReference type="InterPro" id="IPR004843">
    <property type="entry name" value="Calcineurin-like_PHP"/>
</dbReference>
<evidence type="ECO:0000256" key="1">
    <source>
        <dbReference type="ARBA" id="ARBA00022723"/>
    </source>
</evidence>
<comment type="similarity">
    <text evidence="4">Belongs to the cyclic nucleotide phosphodiesterase class-III family.</text>
</comment>